<dbReference type="eggNOG" id="KOG3178">
    <property type="taxonomic scope" value="Eukaryota"/>
</dbReference>
<evidence type="ECO:0000256" key="1">
    <source>
        <dbReference type="ARBA" id="ARBA00022603"/>
    </source>
</evidence>
<keyword evidence="1" id="KW-0489">Methyltransferase</keyword>
<dbReference type="Pfam" id="PF00891">
    <property type="entry name" value="Methyltransf_2"/>
    <property type="match status" value="1"/>
</dbReference>
<dbReference type="InterPro" id="IPR001077">
    <property type="entry name" value="COMT_C"/>
</dbReference>
<name>F8QEC3_SERL3</name>
<dbReference type="GO" id="GO:0032259">
    <property type="term" value="P:methylation"/>
    <property type="evidence" value="ECO:0007669"/>
    <property type="project" value="UniProtKB-KW"/>
</dbReference>
<organism evidence="6">
    <name type="scientific">Serpula lacrymans var. lacrymans (strain S7.3)</name>
    <name type="common">Dry rot fungus</name>
    <dbReference type="NCBI Taxonomy" id="936435"/>
    <lineage>
        <taxon>Eukaryota</taxon>
        <taxon>Fungi</taxon>
        <taxon>Dikarya</taxon>
        <taxon>Basidiomycota</taxon>
        <taxon>Agaricomycotina</taxon>
        <taxon>Agaricomycetes</taxon>
        <taxon>Agaricomycetidae</taxon>
        <taxon>Boletales</taxon>
        <taxon>Coniophorineae</taxon>
        <taxon>Serpulaceae</taxon>
        <taxon>Serpula</taxon>
    </lineage>
</organism>
<dbReference type="HOGENOM" id="CLU_005533_0_1_1"/>
<evidence type="ECO:0000256" key="2">
    <source>
        <dbReference type="ARBA" id="ARBA00022679"/>
    </source>
</evidence>
<dbReference type="CDD" id="cd02440">
    <property type="entry name" value="AdoMet_MTases"/>
    <property type="match status" value="1"/>
</dbReference>
<sequence length="438" mass="48477">MSAKVELQGLLALINSSANEAIAEYDKAGQEVPTLDSTLSHPLDTALDSLALKKAIRVLEGACQQLCATLAPPQHTFVQNYDSACVRVAIKSSITTILEAHPNGLHVKDLSDIVHIESGKLSRVLRSLATKGCYREVTQGIFANNRLSLVLRPSIEACVQTYLHTEIVMSGASVLYENLTNQDTAFSYEPSKAPIMEVLKKEGITGTFFDWMTSNVRECLKEYHRGMIGVGSIMGSLSVLEHFPWKEVSTVCDLGSGIGPFSLPLAKMYPNLHITCHDLPEVLAQAQVVWAQKAPEAVSGQNVEFVPLNFLQKVPVQGQDVYYLRHIIHDWPDAEATVILRNVRQAMAPHSRLLIRELAIFIRYTLLFSEVFQAPKPLLPNYGAGNMRLYQSDLSMLIIHNARERTLDEVIKLGDDVGLQLAKVWDLGESCAIEFKLA</sequence>
<keyword evidence="3" id="KW-0949">S-adenosyl-L-methionine</keyword>
<dbReference type="OMA" id="HEWFTIE"/>
<dbReference type="Proteomes" id="UP000008063">
    <property type="component" value="Unassembled WGS sequence"/>
</dbReference>
<dbReference type="SUPFAM" id="SSF46785">
    <property type="entry name" value="Winged helix' DNA-binding domain"/>
    <property type="match status" value="1"/>
</dbReference>
<dbReference type="InParanoid" id="F8QEC3"/>
<dbReference type="PROSITE" id="PS51683">
    <property type="entry name" value="SAM_OMT_II"/>
    <property type="match status" value="1"/>
</dbReference>
<evidence type="ECO:0000259" key="4">
    <source>
        <dbReference type="Pfam" id="PF00891"/>
    </source>
</evidence>
<dbReference type="PANTHER" id="PTHR43712">
    <property type="entry name" value="PUTATIVE (AFU_ORTHOLOGUE AFUA_4G14580)-RELATED"/>
    <property type="match status" value="1"/>
</dbReference>
<dbReference type="Gene3D" id="3.40.50.150">
    <property type="entry name" value="Vaccinia Virus protein VP39"/>
    <property type="match status" value="1"/>
</dbReference>
<protein>
    <recommendedName>
        <fullName evidence="4">O-methyltransferase C-terminal domain-containing protein</fullName>
    </recommendedName>
</protein>
<dbReference type="InterPro" id="IPR016461">
    <property type="entry name" value="COMT-like"/>
</dbReference>
<keyword evidence="2" id="KW-0808">Transferase</keyword>
<dbReference type="InterPro" id="IPR036390">
    <property type="entry name" value="WH_DNA-bd_sf"/>
</dbReference>
<dbReference type="SUPFAM" id="SSF53335">
    <property type="entry name" value="S-adenosyl-L-methionine-dependent methyltransferases"/>
    <property type="match status" value="1"/>
</dbReference>
<dbReference type="InterPro" id="IPR036388">
    <property type="entry name" value="WH-like_DNA-bd_sf"/>
</dbReference>
<gene>
    <name evidence="5" type="ORF">SERLA73DRAFT_64041</name>
</gene>
<dbReference type="STRING" id="936435.F8QEC3"/>
<evidence type="ECO:0000313" key="6">
    <source>
        <dbReference type="Proteomes" id="UP000008063"/>
    </source>
</evidence>
<dbReference type="GO" id="GO:0008171">
    <property type="term" value="F:O-methyltransferase activity"/>
    <property type="evidence" value="ECO:0007669"/>
    <property type="project" value="InterPro"/>
</dbReference>
<dbReference type="InterPro" id="IPR029063">
    <property type="entry name" value="SAM-dependent_MTases_sf"/>
</dbReference>
<evidence type="ECO:0000313" key="5">
    <source>
        <dbReference type="EMBL" id="EGN93498.1"/>
    </source>
</evidence>
<accession>F8QEC3</accession>
<dbReference type="Gene3D" id="1.10.10.10">
    <property type="entry name" value="Winged helix-like DNA-binding domain superfamily/Winged helix DNA-binding domain"/>
    <property type="match status" value="1"/>
</dbReference>
<proteinExistence type="predicted"/>
<feature type="domain" description="O-methyltransferase C-terminal" evidence="4">
    <location>
        <begin position="218"/>
        <end position="357"/>
    </location>
</feature>
<dbReference type="AlphaFoldDB" id="F8QEC3"/>
<keyword evidence="6" id="KW-1185">Reference proteome</keyword>
<evidence type="ECO:0000256" key="3">
    <source>
        <dbReference type="ARBA" id="ARBA00022691"/>
    </source>
</evidence>
<dbReference type="EMBL" id="GL945492">
    <property type="protein sequence ID" value="EGN93498.1"/>
    <property type="molecule type" value="Genomic_DNA"/>
</dbReference>
<dbReference type="OrthoDB" id="2649661at2759"/>
<dbReference type="PANTHER" id="PTHR43712:SF2">
    <property type="entry name" value="O-METHYLTRANSFERASE CICE"/>
    <property type="match status" value="1"/>
</dbReference>
<reference evidence="6" key="1">
    <citation type="journal article" date="2011" name="Science">
        <title>The plant cell wall-decomposing machinery underlies the functional diversity of forest fungi.</title>
        <authorList>
            <person name="Eastwood D.C."/>
            <person name="Floudas D."/>
            <person name="Binder M."/>
            <person name="Majcherczyk A."/>
            <person name="Schneider P."/>
            <person name="Aerts A."/>
            <person name="Asiegbu F.O."/>
            <person name="Baker S.E."/>
            <person name="Barry K."/>
            <person name="Bendiksby M."/>
            <person name="Blumentritt M."/>
            <person name="Coutinho P.M."/>
            <person name="Cullen D."/>
            <person name="de Vries R.P."/>
            <person name="Gathman A."/>
            <person name="Goodell B."/>
            <person name="Henrissat B."/>
            <person name="Ihrmark K."/>
            <person name="Kauserud H."/>
            <person name="Kohler A."/>
            <person name="LaButti K."/>
            <person name="Lapidus A."/>
            <person name="Lavin J.L."/>
            <person name="Lee Y.-H."/>
            <person name="Lindquist E."/>
            <person name="Lilly W."/>
            <person name="Lucas S."/>
            <person name="Morin E."/>
            <person name="Murat C."/>
            <person name="Oguiza J.A."/>
            <person name="Park J."/>
            <person name="Pisabarro A.G."/>
            <person name="Riley R."/>
            <person name="Rosling A."/>
            <person name="Salamov A."/>
            <person name="Schmidt O."/>
            <person name="Schmutz J."/>
            <person name="Skrede I."/>
            <person name="Stenlid J."/>
            <person name="Wiebenga A."/>
            <person name="Xie X."/>
            <person name="Kuees U."/>
            <person name="Hibbett D.S."/>
            <person name="Hoffmeister D."/>
            <person name="Hoegberg N."/>
            <person name="Martin F."/>
            <person name="Grigoriev I.V."/>
            <person name="Watkinson S.C."/>
        </authorList>
    </citation>
    <scope>NUCLEOTIDE SEQUENCE [LARGE SCALE GENOMIC DNA]</scope>
    <source>
        <strain evidence="6">strain S7.3</strain>
    </source>
</reference>